<keyword evidence="2" id="KW-1185">Reference proteome</keyword>
<dbReference type="EMBL" id="CM045767">
    <property type="protein sequence ID" value="KAI7998470.1"/>
    <property type="molecule type" value="Genomic_DNA"/>
</dbReference>
<proteinExistence type="predicted"/>
<organism evidence="1 2">
    <name type="scientific">Camellia lanceoleosa</name>
    <dbReference type="NCBI Taxonomy" id="1840588"/>
    <lineage>
        <taxon>Eukaryota</taxon>
        <taxon>Viridiplantae</taxon>
        <taxon>Streptophyta</taxon>
        <taxon>Embryophyta</taxon>
        <taxon>Tracheophyta</taxon>
        <taxon>Spermatophyta</taxon>
        <taxon>Magnoliopsida</taxon>
        <taxon>eudicotyledons</taxon>
        <taxon>Gunneridae</taxon>
        <taxon>Pentapetalae</taxon>
        <taxon>asterids</taxon>
        <taxon>Ericales</taxon>
        <taxon>Theaceae</taxon>
        <taxon>Camellia</taxon>
    </lineage>
</organism>
<accession>A0ACC0GE49</accession>
<dbReference type="Proteomes" id="UP001060215">
    <property type="component" value="Chromosome 10"/>
</dbReference>
<comment type="caution">
    <text evidence="1">The sequence shown here is derived from an EMBL/GenBank/DDBJ whole genome shotgun (WGS) entry which is preliminary data.</text>
</comment>
<evidence type="ECO:0000313" key="1">
    <source>
        <dbReference type="EMBL" id="KAI7998470.1"/>
    </source>
</evidence>
<protein>
    <submittedName>
        <fullName evidence="1">Uncharacterized protein</fullName>
    </submittedName>
</protein>
<name>A0ACC0GE49_9ERIC</name>
<sequence>MSQTPETTHHNNTNPLKPFFHSTLCSTEILSPFMKPLLLILLIASISLFSYTSFLNPSTPFQPNPTTFTHDVSEEQTNLTHVVFGLGGTTKTWNHRRHYSESWWKRNITSGFVWLDENPSDNNLTWPDTSPPYRVSSDTSKFKYTNWYGSQFAVRIARIVKESFELELENVRCFVMGDDDTVFFTENLVNVLGKYDYNEMYYVGGNSESVEQYVIHSYGMACGGGGLAVSYGLAVELVTVLDGCIDRYAEMYGSDQKIGGLYEQDWCACHQRAWFSSGDPYGLLAAHPAAPLVSLHHLDYVQPMFPGLTQIDSLNKLVQAYNLDLGRTPQHCFCYDLNRNWSISVSWSYTTFVTWKSWSQEPFTFNTRAMSPDPCERPVIYFLDWVEEAEQGQTRTTYKRFEGEPGKECGQKEYVPALFVQFVNVSAAKFDPGL</sequence>
<evidence type="ECO:0000313" key="2">
    <source>
        <dbReference type="Proteomes" id="UP001060215"/>
    </source>
</evidence>
<gene>
    <name evidence="1" type="ORF">LOK49_LG10G02007</name>
</gene>
<reference evidence="1 2" key="1">
    <citation type="journal article" date="2022" name="Plant J.">
        <title>Chromosome-level genome of Camellia lanceoleosa provides a valuable resource for understanding genome evolution and self-incompatibility.</title>
        <authorList>
            <person name="Gong W."/>
            <person name="Xiao S."/>
            <person name="Wang L."/>
            <person name="Liao Z."/>
            <person name="Chang Y."/>
            <person name="Mo W."/>
            <person name="Hu G."/>
            <person name="Li W."/>
            <person name="Zhao G."/>
            <person name="Zhu H."/>
            <person name="Hu X."/>
            <person name="Ji K."/>
            <person name="Xiang X."/>
            <person name="Song Q."/>
            <person name="Yuan D."/>
            <person name="Jin S."/>
            <person name="Zhang L."/>
        </authorList>
    </citation>
    <scope>NUCLEOTIDE SEQUENCE [LARGE SCALE GENOMIC DNA]</scope>
    <source>
        <strain evidence="1">SQ_2022a</strain>
    </source>
</reference>